<dbReference type="CDD" id="cd06587">
    <property type="entry name" value="VOC"/>
    <property type="match status" value="1"/>
</dbReference>
<dbReference type="Proteomes" id="UP000034539">
    <property type="component" value="Unassembled WGS sequence"/>
</dbReference>
<dbReference type="InterPro" id="IPR004360">
    <property type="entry name" value="Glyas_Fos-R_dOase_dom"/>
</dbReference>
<organism evidence="2 3">
    <name type="scientific">Candidatus Gottesmanbacteria bacterium GW2011_GWC2_39_8</name>
    <dbReference type="NCBI Taxonomy" id="1618450"/>
    <lineage>
        <taxon>Bacteria</taxon>
        <taxon>Candidatus Gottesmaniibacteriota</taxon>
    </lineage>
</organism>
<sequence>MFKNISCLIIWSGNWKKLAKWYRDILGLKPIEEINHPNDTGLLMEFAPGKTWLWVGKHSKVTGKNKDKYRIMYNVDTDSVDKVYEYLKKKKVKIIAKPFKAPTFDKWFCTFEDIDGNILQVIGGK</sequence>
<comment type="caution">
    <text evidence="2">The sequence shown here is derived from an EMBL/GenBank/DDBJ whole genome shotgun (WGS) entry which is preliminary data.</text>
</comment>
<evidence type="ECO:0000313" key="3">
    <source>
        <dbReference type="Proteomes" id="UP000034539"/>
    </source>
</evidence>
<dbReference type="PROSITE" id="PS51819">
    <property type="entry name" value="VOC"/>
    <property type="match status" value="1"/>
</dbReference>
<evidence type="ECO:0000313" key="2">
    <source>
        <dbReference type="EMBL" id="KKR34024.1"/>
    </source>
</evidence>
<feature type="domain" description="VOC" evidence="1">
    <location>
        <begin position="4"/>
        <end position="124"/>
    </location>
</feature>
<protein>
    <submittedName>
        <fullName evidence="2">Protein containing Glyoxalase/bleomycin resistance protein/dioxygenase-like protein</fullName>
    </submittedName>
</protein>
<gene>
    <name evidence="2" type="ORF">UT63_C0008G0023</name>
</gene>
<dbReference type="EMBL" id="LBXN01000008">
    <property type="protein sequence ID" value="KKR34024.1"/>
    <property type="molecule type" value="Genomic_DNA"/>
</dbReference>
<dbReference type="InterPro" id="IPR037523">
    <property type="entry name" value="VOC_core"/>
</dbReference>
<dbReference type="Gene3D" id="3.10.180.10">
    <property type="entry name" value="2,3-Dihydroxybiphenyl 1,2-Dioxygenase, domain 1"/>
    <property type="match status" value="1"/>
</dbReference>
<dbReference type="GO" id="GO:0051213">
    <property type="term" value="F:dioxygenase activity"/>
    <property type="evidence" value="ECO:0007669"/>
    <property type="project" value="UniProtKB-KW"/>
</dbReference>
<dbReference type="InterPro" id="IPR029068">
    <property type="entry name" value="Glyas_Bleomycin-R_OHBP_Dase"/>
</dbReference>
<evidence type="ECO:0000259" key="1">
    <source>
        <dbReference type="PROSITE" id="PS51819"/>
    </source>
</evidence>
<proteinExistence type="predicted"/>
<accession>A0A0G0Q0Z3</accession>
<keyword evidence="2" id="KW-0223">Dioxygenase</keyword>
<name>A0A0G0Q0Z3_9BACT</name>
<dbReference type="Pfam" id="PF00903">
    <property type="entry name" value="Glyoxalase"/>
    <property type="match status" value="1"/>
</dbReference>
<dbReference type="SUPFAM" id="SSF54593">
    <property type="entry name" value="Glyoxalase/Bleomycin resistance protein/Dihydroxybiphenyl dioxygenase"/>
    <property type="match status" value="1"/>
</dbReference>
<dbReference type="AlphaFoldDB" id="A0A0G0Q0Z3"/>
<reference evidence="2 3" key="1">
    <citation type="journal article" date="2015" name="Nature">
        <title>rRNA introns, odd ribosomes, and small enigmatic genomes across a large radiation of phyla.</title>
        <authorList>
            <person name="Brown C.T."/>
            <person name="Hug L.A."/>
            <person name="Thomas B.C."/>
            <person name="Sharon I."/>
            <person name="Castelle C.J."/>
            <person name="Singh A."/>
            <person name="Wilkins M.J."/>
            <person name="Williams K.H."/>
            <person name="Banfield J.F."/>
        </authorList>
    </citation>
    <scope>NUCLEOTIDE SEQUENCE [LARGE SCALE GENOMIC DNA]</scope>
</reference>
<keyword evidence="2" id="KW-0560">Oxidoreductase</keyword>